<dbReference type="Pfam" id="PF04586">
    <property type="entry name" value="Peptidase_S78"/>
    <property type="match status" value="1"/>
</dbReference>
<sequence length="368" mass="38572">MQRKSVALSIKSADDQTGTFTGLASVFDNVDAHGDIVRRGAFTKSLAAGQPVPLLWEHGAADPRNYVGDVVEATETAEGLAITGKFDLDTEHGAAAYRNVKGRRVGGLSIGYRVNHSTKTAAGNELTDLDLVEVSVVARGANDRALIGAVKSAGRPTAPIRAALARAAVKRYHDTPKDVSPMFENRLATLTKDRDSQLALVKQILDTADELQRDLTADEAGQVEEATEKAKTLDGAIAKTKADMAFVAEARKTAEIIGGLDDMARGANGDVEGGHLALTGKHAKAMAQRVIKAMPRDGSGTKALAAGQQTTSTILQAEVVETGRPAVSVLDVLPTRAVTPSYSFLRQSVRTLQAAPVAAGGTKPTSTV</sequence>
<evidence type="ECO:0000256" key="3">
    <source>
        <dbReference type="ARBA" id="ARBA00022801"/>
    </source>
</evidence>
<reference evidence="5 6" key="1">
    <citation type="journal article" date="2019" name="Emerg. Microbes Infect.">
        <title>Comprehensive subspecies identification of 175 nontuberculous mycobacteria species based on 7547 genomic profiles.</title>
        <authorList>
            <person name="Matsumoto Y."/>
            <person name="Kinjo T."/>
            <person name="Motooka D."/>
            <person name="Nabeya D."/>
            <person name="Jung N."/>
            <person name="Uechi K."/>
            <person name="Horii T."/>
            <person name="Iida T."/>
            <person name="Fujita J."/>
            <person name="Nakamura S."/>
        </authorList>
    </citation>
    <scope>NUCLEOTIDE SEQUENCE [LARGE SCALE GENOMIC DNA]</scope>
    <source>
        <strain evidence="5 6">JCM 6396</strain>
    </source>
</reference>
<evidence type="ECO:0000256" key="1">
    <source>
        <dbReference type="ARBA" id="ARBA00022612"/>
    </source>
</evidence>
<dbReference type="AlphaFoldDB" id="A0A7I7JYJ0"/>
<evidence type="ECO:0000313" key="5">
    <source>
        <dbReference type="EMBL" id="BBX16956.1"/>
    </source>
</evidence>
<accession>A0A7I7JYJ0</accession>
<protein>
    <recommendedName>
        <fullName evidence="4">Prohead serine protease domain-containing protein</fullName>
    </recommendedName>
</protein>
<dbReference type="RefSeq" id="WP_098006062.1">
    <property type="nucleotide sequence ID" value="NZ_AP022563.1"/>
</dbReference>
<dbReference type="NCBIfam" id="TIGR01543">
    <property type="entry name" value="proheadase_HK97"/>
    <property type="match status" value="1"/>
</dbReference>
<name>A0A7I7JYJ0_9MYCO</name>
<organism evidence="5 6">
    <name type="scientific">Mycolicibacterium duvalii</name>
    <dbReference type="NCBI Taxonomy" id="39688"/>
    <lineage>
        <taxon>Bacteria</taxon>
        <taxon>Bacillati</taxon>
        <taxon>Actinomycetota</taxon>
        <taxon>Actinomycetes</taxon>
        <taxon>Mycobacteriales</taxon>
        <taxon>Mycobacteriaceae</taxon>
        <taxon>Mycolicibacterium</taxon>
    </lineage>
</organism>
<dbReference type="InterPro" id="IPR054613">
    <property type="entry name" value="Peptidase_S78_dom"/>
</dbReference>
<feature type="domain" description="Prohead serine protease" evidence="4">
    <location>
        <begin position="9"/>
        <end position="151"/>
    </location>
</feature>
<dbReference type="KEGG" id="mdu:MDUV_18160"/>
<evidence type="ECO:0000259" key="4">
    <source>
        <dbReference type="Pfam" id="PF04586"/>
    </source>
</evidence>
<dbReference type="InterPro" id="IPR006433">
    <property type="entry name" value="Prohead_protease"/>
</dbReference>
<dbReference type="EMBL" id="AP022563">
    <property type="protein sequence ID" value="BBX16956.1"/>
    <property type="molecule type" value="Genomic_DNA"/>
</dbReference>
<dbReference type="GO" id="GO:0006508">
    <property type="term" value="P:proteolysis"/>
    <property type="evidence" value="ECO:0007669"/>
    <property type="project" value="UniProtKB-KW"/>
</dbReference>
<gene>
    <name evidence="5" type="ORF">MDUV_18160</name>
</gene>
<dbReference type="SUPFAM" id="SSF50789">
    <property type="entry name" value="Herpes virus serine proteinase, assemblin"/>
    <property type="match status" value="1"/>
</dbReference>
<evidence type="ECO:0000256" key="2">
    <source>
        <dbReference type="ARBA" id="ARBA00022670"/>
    </source>
</evidence>
<keyword evidence="1" id="KW-1188">Viral release from host cell</keyword>
<dbReference type="GO" id="GO:0008233">
    <property type="term" value="F:peptidase activity"/>
    <property type="evidence" value="ECO:0007669"/>
    <property type="project" value="UniProtKB-KW"/>
</dbReference>
<dbReference type="OrthoDB" id="8444243at2"/>
<evidence type="ECO:0000313" key="6">
    <source>
        <dbReference type="Proteomes" id="UP000467006"/>
    </source>
</evidence>
<proteinExistence type="predicted"/>
<keyword evidence="2" id="KW-0645">Protease</keyword>
<keyword evidence="6" id="KW-1185">Reference proteome</keyword>
<dbReference type="Proteomes" id="UP000467006">
    <property type="component" value="Chromosome"/>
</dbReference>
<keyword evidence="3" id="KW-0378">Hydrolase</keyword>